<dbReference type="EMBL" id="VSSQ01015502">
    <property type="protein sequence ID" value="MPM55918.1"/>
    <property type="molecule type" value="Genomic_DNA"/>
</dbReference>
<name>A0A645AT23_9ZZZZ</name>
<evidence type="ECO:0000313" key="2">
    <source>
        <dbReference type="EMBL" id="MPM55918.1"/>
    </source>
</evidence>
<protein>
    <submittedName>
        <fullName evidence="2">Uncharacterized protein</fullName>
    </submittedName>
</protein>
<reference evidence="2" key="1">
    <citation type="submission" date="2019-08" db="EMBL/GenBank/DDBJ databases">
        <authorList>
            <person name="Kucharzyk K."/>
            <person name="Murdoch R.W."/>
            <person name="Higgins S."/>
            <person name="Loffler F."/>
        </authorList>
    </citation>
    <scope>NUCLEOTIDE SEQUENCE</scope>
</reference>
<dbReference type="AlphaFoldDB" id="A0A645AT23"/>
<feature type="region of interest" description="Disordered" evidence="1">
    <location>
        <begin position="100"/>
        <end position="140"/>
    </location>
</feature>
<proteinExistence type="predicted"/>
<feature type="compositionally biased region" description="Basic and acidic residues" evidence="1">
    <location>
        <begin position="129"/>
        <end position="140"/>
    </location>
</feature>
<sequence length="140" mass="14780">MHGSVKGIGVALGVGLGHHLVEPRGFHDGETLQAQRSEKLLEGGAGRHRLVGDQRELPLHARVDHHVAAGDRGDGAGHGFDVGVGEIQRHGLVGLHAALRRGNREHGRAGAQQQGAGSDGVQGSPQAVRRQEIHGRFNPR</sequence>
<gene>
    <name evidence="2" type="ORF">SDC9_102716</name>
</gene>
<accession>A0A645AT23</accession>
<evidence type="ECO:0000256" key="1">
    <source>
        <dbReference type="SAM" id="MobiDB-lite"/>
    </source>
</evidence>
<organism evidence="2">
    <name type="scientific">bioreactor metagenome</name>
    <dbReference type="NCBI Taxonomy" id="1076179"/>
    <lineage>
        <taxon>unclassified sequences</taxon>
        <taxon>metagenomes</taxon>
        <taxon>ecological metagenomes</taxon>
    </lineage>
</organism>
<comment type="caution">
    <text evidence="2">The sequence shown here is derived from an EMBL/GenBank/DDBJ whole genome shotgun (WGS) entry which is preliminary data.</text>
</comment>